<proteinExistence type="predicted"/>
<dbReference type="InterPro" id="IPR039422">
    <property type="entry name" value="MarR/SlyA-like"/>
</dbReference>
<dbReference type="GO" id="GO:0003700">
    <property type="term" value="F:DNA-binding transcription factor activity"/>
    <property type="evidence" value="ECO:0007669"/>
    <property type="project" value="InterPro"/>
</dbReference>
<dbReference type="SUPFAM" id="SSF46785">
    <property type="entry name" value="Winged helix' DNA-binding domain"/>
    <property type="match status" value="1"/>
</dbReference>
<keyword evidence="3" id="KW-1185">Reference proteome</keyword>
<dbReference type="PANTHER" id="PTHR33164">
    <property type="entry name" value="TRANSCRIPTIONAL REGULATOR, MARR FAMILY"/>
    <property type="match status" value="1"/>
</dbReference>
<dbReference type="Gene3D" id="1.10.10.10">
    <property type="entry name" value="Winged helix-like DNA-binding domain superfamily/Winged helix DNA-binding domain"/>
    <property type="match status" value="1"/>
</dbReference>
<dbReference type="Proteomes" id="UP000008316">
    <property type="component" value="Plasmid bgla_1p"/>
</dbReference>
<dbReference type="KEGG" id="bgd:bgla_1p2060"/>
<name>F2LRV0_BURGS</name>
<sequence length="159" mass="18535">MTEKTERWNIVRMNDIHALIIRLQEVREALLAPIRSILNEHTLTEQQWRILWLLESEGKQGLEAVKIAKRCCILQPSLTRILERLEHDGLITRKRLDLDLRGAKIKLTVRSQSLIARVQPRIESQYQAIENQIGLEKLRDLCVALSNMQEVARNRSDLP</sequence>
<dbReference type="InterPro" id="IPR036390">
    <property type="entry name" value="WH_DNA-bd_sf"/>
</dbReference>
<keyword evidence="2" id="KW-0614">Plasmid</keyword>
<gene>
    <name evidence="2" type="ordered locus">bgla_1p2060</name>
</gene>
<dbReference type="InterPro" id="IPR000835">
    <property type="entry name" value="HTH_MarR-typ"/>
</dbReference>
<evidence type="ECO:0000313" key="2">
    <source>
        <dbReference type="EMBL" id="AEA65594.1"/>
    </source>
</evidence>
<dbReference type="PRINTS" id="PR00598">
    <property type="entry name" value="HTHMARR"/>
</dbReference>
<dbReference type="Pfam" id="PF01047">
    <property type="entry name" value="MarR"/>
    <property type="match status" value="1"/>
</dbReference>
<dbReference type="PROSITE" id="PS50995">
    <property type="entry name" value="HTH_MARR_2"/>
    <property type="match status" value="1"/>
</dbReference>
<evidence type="ECO:0000259" key="1">
    <source>
        <dbReference type="PROSITE" id="PS50995"/>
    </source>
</evidence>
<evidence type="ECO:0000313" key="3">
    <source>
        <dbReference type="Proteomes" id="UP000008316"/>
    </source>
</evidence>
<accession>F2LRV0</accession>
<protein>
    <submittedName>
        <fullName evidence="2">Transcriptional regulator MarR family</fullName>
    </submittedName>
</protein>
<dbReference type="AlphaFoldDB" id="F2LRV0"/>
<dbReference type="GO" id="GO:0006950">
    <property type="term" value="P:response to stress"/>
    <property type="evidence" value="ECO:0007669"/>
    <property type="project" value="TreeGrafter"/>
</dbReference>
<reference evidence="2 3" key="1">
    <citation type="journal article" date="2011" name="J. Bacteriol.">
        <title>Complete genome sequence of Burkholderia gladioli BSR3.</title>
        <authorList>
            <person name="Seo Y.S."/>
            <person name="Lim J."/>
            <person name="Choi B.S."/>
            <person name="Kim H."/>
            <person name="Goo E."/>
            <person name="Lee B."/>
            <person name="Lim J.S."/>
            <person name="Choi I.Y."/>
            <person name="Moon J.S."/>
            <person name="Kim J."/>
            <person name="Hwang I."/>
        </authorList>
    </citation>
    <scope>NUCLEOTIDE SEQUENCE [LARGE SCALE GENOMIC DNA]</scope>
    <source>
        <strain evidence="3">BSR3</strain>
    </source>
</reference>
<dbReference type="PANTHER" id="PTHR33164:SF13">
    <property type="entry name" value="4-HYDROXYPHENYLACETATE CATABOLISM PROTEIN"/>
    <property type="match status" value="1"/>
</dbReference>
<feature type="domain" description="HTH marR-type" evidence="1">
    <location>
        <begin position="16"/>
        <end position="150"/>
    </location>
</feature>
<dbReference type="EMBL" id="CP002601">
    <property type="protein sequence ID" value="AEA65594.1"/>
    <property type="molecule type" value="Genomic_DNA"/>
</dbReference>
<geneLocation type="plasmid" evidence="2 3">
    <name>bgla_1p</name>
</geneLocation>
<dbReference type="HOGENOM" id="CLU_083287_8_1_4"/>
<organism evidence="2 3">
    <name type="scientific">Burkholderia gladioli (strain BSR3)</name>
    <dbReference type="NCBI Taxonomy" id="999541"/>
    <lineage>
        <taxon>Bacteria</taxon>
        <taxon>Pseudomonadati</taxon>
        <taxon>Pseudomonadota</taxon>
        <taxon>Betaproteobacteria</taxon>
        <taxon>Burkholderiales</taxon>
        <taxon>Burkholderiaceae</taxon>
        <taxon>Burkholderia</taxon>
    </lineage>
</organism>
<dbReference type="InterPro" id="IPR036388">
    <property type="entry name" value="WH-like_DNA-bd_sf"/>
</dbReference>
<dbReference type="SMART" id="SM00347">
    <property type="entry name" value="HTH_MARR"/>
    <property type="match status" value="1"/>
</dbReference>